<dbReference type="GO" id="GO:0004222">
    <property type="term" value="F:metalloendopeptidase activity"/>
    <property type="evidence" value="ECO:0007669"/>
    <property type="project" value="UniProtKB-UniRule"/>
</dbReference>
<evidence type="ECO:0000256" key="2">
    <source>
        <dbReference type="RuleBase" id="RU361183"/>
    </source>
</evidence>
<accession>A0A0A7CLY7</accession>
<feature type="binding site" evidence="1">
    <location>
        <position position="199"/>
    </location>
    <ligand>
        <name>Zn(2+)</name>
        <dbReference type="ChEBI" id="CHEBI:29105"/>
        <note>catalytic</note>
    </ligand>
</feature>
<protein>
    <recommendedName>
        <fullName evidence="2">Metalloendopeptidase</fullName>
        <ecNumber evidence="2">3.4.24.-</ecNumber>
    </recommendedName>
</protein>
<dbReference type="OrthoDB" id="431034at2759"/>
<dbReference type="InterPro" id="IPR001506">
    <property type="entry name" value="Peptidase_M12A"/>
</dbReference>
<dbReference type="EMBL" id="KM038004">
    <property type="protein sequence ID" value="AIG55465.1"/>
    <property type="molecule type" value="Genomic_DNA"/>
</dbReference>
<dbReference type="GO" id="GO:0006508">
    <property type="term" value="P:proteolysis"/>
    <property type="evidence" value="ECO:0007669"/>
    <property type="project" value="UniProtKB-KW"/>
</dbReference>
<reference evidence="4 6" key="1">
    <citation type="journal article" date="2014" name="Genome Biol. Evol.">
        <title>The secreted proteins of Achlya hypogyna and Thraustotheca clavata identify the ancestral oomycete secretome and reveal gene acquisitions by horizontal gene transfer.</title>
        <authorList>
            <person name="Misner I."/>
            <person name="Blouin N."/>
            <person name="Leonard G."/>
            <person name="Richards T.A."/>
            <person name="Lane C.E."/>
        </authorList>
    </citation>
    <scope>NUCLEOTIDE SEQUENCE</scope>
    <source>
        <strain evidence="4 6">ATCC 34112</strain>
    </source>
</reference>
<dbReference type="SMART" id="SM00235">
    <property type="entry name" value="ZnMc"/>
    <property type="match status" value="1"/>
</dbReference>
<feature type="domain" description="Peptidase M12A" evidence="3">
    <location>
        <begin position="83"/>
        <end position="315"/>
    </location>
</feature>
<dbReference type="EC" id="3.4.24.-" evidence="2"/>
<dbReference type="PRINTS" id="PR00480">
    <property type="entry name" value="ASTACIN"/>
</dbReference>
<keyword evidence="1 2" id="KW-0482">Metalloprotease</keyword>
<dbReference type="Pfam" id="PF01400">
    <property type="entry name" value="Astacin"/>
    <property type="match status" value="1"/>
</dbReference>
<dbReference type="Proteomes" id="UP000243217">
    <property type="component" value="Unassembled WGS sequence"/>
</dbReference>
<dbReference type="InterPro" id="IPR006026">
    <property type="entry name" value="Peptidase_Metallo"/>
</dbReference>
<evidence type="ECO:0000313" key="5">
    <source>
        <dbReference type="EMBL" id="OQS05034.1"/>
    </source>
</evidence>
<evidence type="ECO:0000256" key="1">
    <source>
        <dbReference type="PROSITE-ProRule" id="PRU01211"/>
    </source>
</evidence>
<feature type="active site" evidence="1">
    <location>
        <position position="200"/>
    </location>
</feature>
<feature type="chain" id="PRO_5005109435" description="Metalloendopeptidase" evidence="2">
    <location>
        <begin position="21"/>
        <end position="337"/>
    </location>
</feature>
<evidence type="ECO:0000259" key="3">
    <source>
        <dbReference type="PROSITE" id="PS51864"/>
    </source>
</evidence>
<feature type="binding site" evidence="1">
    <location>
        <position position="203"/>
    </location>
    <ligand>
        <name>Zn(2+)</name>
        <dbReference type="ChEBI" id="CHEBI:29105"/>
        <note>catalytic</note>
    </ligand>
</feature>
<dbReference type="STRING" id="74557.A0A0A7CLY7"/>
<feature type="signal peptide" evidence="2">
    <location>
        <begin position="1"/>
        <end position="20"/>
    </location>
</feature>
<comment type="caution">
    <text evidence="1">Lacks conserved residue(s) required for the propagation of feature annotation.</text>
</comment>
<keyword evidence="1 2" id="KW-0479">Metal-binding</keyword>
<keyword evidence="1 2" id="KW-0378">Hydrolase</keyword>
<dbReference type="EMBL" id="JNBS01000514">
    <property type="protein sequence ID" value="OQS05034.1"/>
    <property type="molecule type" value="Genomic_DNA"/>
</dbReference>
<dbReference type="Gene3D" id="3.40.390.10">
    <property type="entry name" value="Collagenase (Catalytic Domain)"/>
    <property type="match status" value="1"/>
</dbReference>
<dbReference type="PROSITE" id="PS51864">
    <property type="entry name" value="ASTACIN"/>
    <property type="match status" value="1"/>
</dbReference>
<keyword evidence="6" id="KW-1185">Reference proteome</keyword>
<organism evidence="4">
    <name type="scientific">Thraustotheca clavata</name>
    <dbReference type="NCBI Taxonomy" id="74557"/>
    <lineage>
        <taxon>Eukaryota</taxon>
        <taxon>Sar</taxon>
        <taxon>Stramenopiles</taxon>
        <taxon>Oomycota</taxon>
        <taxon>Saprolegniomycetes</taxon>
        <taxon>Saprolegniales</taxon>
        <taxon>Achlyaceae</taxon>
        <taxon>Thraustotheca</taxon>
    </lineage>
</organism>
<evidence type="ECO:0000313" key="4">
    <source>
        <dbReference type="EMBL" id="AIG55465.1"/>
    </source>
</evidence>
<keyword evidence="2" id="KW-0732">Signal</keyword>
<evidence type="ECO:0000313" key="6">
    <source>
        <dbReference type="Proteomes" id="UP000243217"/>
    </source>
</evidence>
<keyword evidence="1 2" id="KW-0645">Protease</keyword>
<dbReference type="AlphaFoldDB" id="A0A0A7CLY7"/>
<gene>
    <name evidence="5" type="ORF">THRCLA_02781</name>
</gene>
<dbReference type="PANTHER" id="PTHR10127">
    <property type="entry name" value="DISCOIDIN, CUB, EGF, LAMININ , AND ZINC METALLOPROTEASE DOMAIN CONTAINING"/>
    <property type="match status" value="1"/>
</dbReference>
<dbReference type="SUPFAM" id="SSF55486">
    <property type="entry name" value="Metalloproteases ('zincins'), catalytic domain"/>
    <property type="match status" value="1"/>
</dbReference>
<dbReference type="InterPro" id="IPR024079">
    <property type="entry name" value="MetalloPept_cat_dom_sf"/>
</dbReference>
<proteinExistence type="predicted"/>
<sequence length="337" mass="38397">MIHWLLLSVAVAVAQRCVLPIDPIQNPDGHAYLVENQVKYIYGDPQDEGAIYQTCVDGVLTCYEENGFADSDEDDVVDCRKENAKRRLGLATDRKWRLWPHATLCYKFAYSFDHTEQSLIHEAMNDIVTQTGVQMLDIDECKQSSNAKEICGHCRHYVAIDREKNKHGTYAELGYRHRAGQKLNLLKTAFDDGKGTIIHEMLHSFGVIHEHVHPASEAIVIRSRHMGASMSNYIPIKEAFVTMYDKVSIMHYKNGVCLPKNRSIKYCTIDQNESDGCIIPTEDDCDDEASKVLGQRKEMSNGDIRNLQLLYGMDTTVTRKEVIVQQTHHPRVHKHPL</sequence>
<name>A0A0A7CLY7_9STRA</name>
<comment type="cofactor">
    <cofactor evidence="1 2">
        <name>Zn(2+)</name>
        <dbReference type="ChEBI" id="CHEBI:29105"/>
    </cofactor>
    <text evidence="1 2">Binds 1 zinc ion per subunit.</text>
</comment>
<keyword evidence="1 2" id="KW-0862">Zinc</keyword>
<dbReference type="GO" id="GO:0008270">
    <property type="term" value="F:zinc ion binding"/>
    <property type="evidence" value="ECO:0007669"/>
    <property type="project" value="UniProtKB-UniRule"/>
</dbReference>
<feature type="binding site" evidence="1">
    <location>
        <position position="209"/>
    </location>
    <ligand>
        <name>Zn(2+)</name>
        <dbReference type="ChEBI" id="CHEBI:29105"/>
        <note>catalytic</note>
    </ligand>
</feature>
<dbReference type="PANTHER" id="PTHR10127:SF850">
    <property type="entry name" value="METALLOENDOPEPTIDASE"/>
    <property type="match status" value="1"/>
</dbReference>